<evidence type="ECO:0000313" key="2">
    <source>
        <dbReference type="Proteomes" id="UP000288805"/>
    </source>
</evidence>
<comment type="caution">
    <text evidence="1">The sequence shown here is derived from an EMBL/GenBank/DDBJ whole genome shotgun (WGS) entry which is preliminary data.</text>
</comment>
<dbReference type="EMBL" id="QGNW01000018">
    <property type="protein sequence ID" value="RVX15659.1"/>
    <property type="molecule type" value="Genomic_DNA"/>
</dbReference>
<organism evidence="1 2">
    <name type="scientific">Vitis vinifera</name>
    <name type="common">Grape</name>
    <dbReference type="NCBI Taxonomy" id="29760"/>
    <lineage>
        <taxon>Eukaryota</taxon>
        <taxon>Viridiplantae</taxon>
        <taxon>Streptophyta</taxon>
        <taxon>Embryophyta</taxon>
        <taxon>Tracheophyta</taxon>
        <taxon>Spermatophyta</taxon>
        <taxon>Magnoliopsida</taxon>
        <taxon>eudicotyledons</taxon>
        <taxon>Gunneridae</taxon>
        <taxon>Pentapetalae</taxon>
        <taxon>rosids</taxon>
        <taxon>Vitales</taxon>
        <taxon>Vitaceae</taxon>
        <taxon>Viteae</taxon>
        <taxon>Vitis</taxon>
    </lineage>
</organism>
<name>A0A438K363_VITVI</name>
<dbReference type="AlphaFoldDB" id="A0A438K363"/>
<gene>
    <name evidence="1" type="primary">CSN7_5</name>
    <name evidence="1" type="ORF">CK203_009210</name>
</gene>
<reference evidence="1 2" key="1">
    <citation type="journal article" date="2018" name="PLoS Genet.">
        <title>Population sequencing reveals clonal diversity and ancestral inbreeding in the grapevine cultivar Chardonnay.</title>
        <authorList>
            <person name="Roach M.J."/>
            <person name="Johnson D.L."/>
            <person name="Bohlmann J."/>
            <person name="van Vuuren H.J."/>
            <person name="Jones S.J."/>
            <person name="Pretorius I.S."/>
            <person name="Schmidt S.A."/>
            <person name="Borneman A.R."/>
        </authorList>
    </citation>
    <scope>NUCLEOTIDE SEQUENCE [LARGE SCALE GENOMIC DNA]</scope>
    <source>
        <strain evidence="2">cv. Chardonnay</strain>
        <tissue evidence="1">Leaf</tissue>
    </source>
</reference>
<proteinExistence type="predicted"/>
<evidence type="ECO:0000313" key="1">
    <source>
        <dbReference type="EMBL" id="RVX15659.1"/>
    </source>
</evidence>
<accession>A0A438K363</accession>
<dbReference type="Pfam" id="PF22061">
    <property type="entry name" value="CSN7_HB_subdom"/>
    <property type="match status" value="1"/>
</dbReference>
<protein>
    <submittedName>
        <fullName evidence="1">COP9 signalosome complex subunit 7</fullName>
    </submittedName>
</protein>
<sequence length="103" mass="11626">MGAEQRETQAIEQFVKRASDLEGSSLVDLIIQATSHSSLFAFSEILAVPSVVEKRKCFMLPRCASVSVFFPLLFGCWENGVDGEKIWVLLFMSFWFLESEKLA</sequence>
<dbReference type="Proteomes" id="UP000288805">
    <property type="component" value="Unassembled WGS sequence"/>
</dbReference>